<proteinExistence type="inferred from homology"/>
<evidence type="ECO:0000256" key="2">
    <source>
        <dbReference type="ARBA" id="ARBA00005581"/>
    </source>
</evidence>
<reference evidence="7 8" key="1">
    <citation type="journal article" date="2024" name="Plant J.">
        <title>Genome sequences and population genomics reveal climatic adaptation and genomic divergence between two closely related sweetgum species.</title>
        <authorList>
            <person name="Xu W.Q."/>
            <person name="Ren C.Q."/>
            <person name="Zhang X.Y."/>
            <person name="Comes H.P."/>
            <person name="Liu X.H."/>
            <person name="Li Y.G."/>
            <person name="Kettle C.J."/>
            <person name="Jalonen R."/>
            <person name="Gaisberger H."/>
            <person name="Ma Y.Z."/>
            <person name="Qiu Y.X."/>
        </authorList>
    </citation>
    <scope>NUCLEOTIDE SEQUENCE [LARGE SCALE GENOMIC DNA]</scope>
    <source>
        <strain evidence="7">Hangzhou</strain>
    </source>
</reference>
<dbReference type="PANTHER" id="PTHR31232:SF18">
    <property type="entry name" value="S-PROTEIN HOMOLOG"/>
    <property type="match status" value="1"/>
</dbReference>
<sequence>MDALKPTSGGLTLVVTVLFLLGQLSQVSGLPFEKVTVTLVNELWTKSPLYLRCRSDDDDLGVQLLYYKQSYRWSFRINIWETTNFWCDFHWDFTPEIFVSGMFTIYDARRDQVRKSCEGKTRATQGSSVMGFQFAVRIFVGYGERDNRERRERNESEILKKQSLIEI</sequence>
<keyword evidence="3 6" id="KW-0713">Self-incompatibility</keyword>
<dbReference type="AlphaFoldDB" id="A0AAP0SBT4"/>
<evidence type="ECO:0000256" key="3">
    <source>
        <dbReference type="ARBA" id="ARBA00022471"/>
    </source>
</evidence>
<dbReference type="InterPro" id="IPR010264">
    <property type="entry name" value="Self-incomp_S1"/>
</dbReference>
<feature type="chain" id="PRO_5042672111" description="S-protein homolog" evidence="6">
    <location>
        <begin position="30"/>
        <end position="167"/>
    </location>
</feature>
<gene>
    <name evidence="7" type="ORF">L1049_019554</name>
</gene>
<evidence type="ECO:0000256" key="6">
    <source>
        <dbReference type="RuleBase" id="RU367044"/>
    </source>
</evidence>
<dbReference type="Proteomes" id="UP001415857">
    <property type="component" value="Unassembled WGS sequence"/>
</dbReference>
<dbReference type="EMBL" id="JBBPBK010000001">
    <property type="protein sequence ID" value="KAK9291605.1"/>
    <property type="molecule type" value="Genomic_DNA"/>
</dbReference>
<organism evidence="7 8">
    <name type="scientific">Liquidambar formosana</name>
    <name type="common">Formosan gum</name>
    <dbReference type="NCBI Taxonomy" id="63359"/>
    <lineage>
        <taxon>Eukaryota</taxon>
        <taxon>Viridiplantae</taxon>
        <taxon>Streptophyta</taxon>
        <taxon>Embryophyta</taxon>
        <taxon>Tracheophyta</taxon>
        <taxon>Spermatophyta</taxon>
        <taxon>Magnoliopsida</taxon>
        <taxon>eudicotyledons</taxon>
        <taxon>Gunneridae</taxon>
        <taxon>Pentapetalae</taxon>
        <taxon>Saxifragales</taxon>
        <taxon>Altingiaceae</taxon>
        <taxon>Liquidambar</taxon>
    </lineage>
</organism>
<evidence type="ECO:0000313" key="8">
    <source>
        <dbReference type="Proteomes" id="UP001415857"/>
    </source>
</evidence>
<dbReference type="GO" id="GO:0005576">
    <property type="term" value="C:extracellular region"/>
    <property type="evidence" value="ECO:0007669"/>
    <property type="project" value="UniProtKB-SubCell"/>
</dbReference>
<comment type="similarity">
    <text evidence="2 6">Belongs to the plant self-incompatibility (S1) protein family.</text>
</comment>
<accession>A0AAP0SBT4</accession>
<keyword evidence="4 6" id="KW-0964">Secreted</keyword>
<evidence type="ECO:0000256" key="5">
    <source>
        <dbReference type="ARBA" id="ARBA00022729"/>
    </source>
</evidence>
<name>A0AAP0SBT4_LIQFO</name>
<dbReference type="GO" id="GO:0060320">
    <property type="term" value="P:rejection of self pollen"/>
    <property type="evidence" value="ECO:0007669"/>
    <property type="project" value="UniProtKB-KW"/>
</dbReference>
<evidence type="ECO:0000256" key="4">
    <source>
        <dbReference type="ARBA" id="ARBA00022525"/>
    </source>
</evidence>
<feature type="signal peptide" evidence="6">
    <location>
        <begin position="1"/>
        <end position="29"/>
    </location>
</feature>
<keyword evidence="8" id="KW-1185">Reference proteome</keyword>
<comment type="caution">
    <text evidence="7">The sequence shown here is derived from an EMBL/GenBank/DDBJ whole genome shotgun (WGS) entry which is preliminary data.</text>
</comment>
<protein>
    <recommendedName>
        <fullName evidence="6">S-protein homolog</fullName>
    </recommendedName>
</protein>
<comment type="subcellular location">
    <subcellularLocation>
        <location evidence="1 6">Secreted</location>
    </subcellularLocation>
</comment>
<keyword evidence="5 6" id="KW-0732">Signal</keyword>
<dbReference type="PANTHER" id="PTHR31232">
    <property type="match status" value="1"/>
</dbReference>
<dbReference type="Pfam" id="PF05938">
    <property type="entry name" value="Self-incomp_S1"/>
    <property type="match status" value="1"/>
</dbReference>
<evidence type="ECO:0000313" key="7">
    <source>
        <dbReference type="EMBL" id="KAK9291605.1"/>
    </source>
</evidence>
<evidence type="ECO:0000256" key="1">
    <source>
        <dbReference type="ARBA" id="ARBA00004613"/>
    </source>
</evidence>